<dbReference type="GO" id="GO:0016020">
    <property type="term" value="C:membrane"/>
    <property type="evidence" value="ECO:0007669"/>
    <property type="project" value="UniProtKB-SubCell"/>
</dbReference>
<keyword evidence="6" id="KW-0812">Transmembrane</keyword>
<evidence type="ECO:0000256" key="1">
    <source>
        <dbReference type="ARBA" id="ARBA00000677"/>
    </source>
</evidence>
<dbReference type="GO" id="GO:0006465">
    <property type="term" value="P:signal peptide processing"/>
    <property type="evidence" value="ECO:0007669"/>
    <property type="project" value="InterPro"/>
</dbReference>
<comment type="catalytic activity">
    <reaction evidence="1 6">
        <text>Cleavage of hydrophobic, N-terminal signal or leader sequences from secreted and periplasmic proteins.</text>
        <dbReference type="EC" id="3.4.21.89"/>
    </reaction>
</comment>
<comment type="subcellular location">
    <subcellularLocation>
        <location evidence="6">Membrane</location>
        <topology evidence="6">Single-pass type II membrane protein</topology>
    </subcellularLocation>
</comment>
<dbReference type="PANTHER" id="PTHR43390:SF1">
    <property type="entry name" value="CHLOROPLAST PROCESSING PEPTIDASE"/>
    <property type="match status" value="1"/>
</dbReference>
<evidence type="ECO:0000256" key="2">
    <source>
        <dbReference type="ARBA" id="ARBA00009370"/>
    </source>
</evidence>
<feature type="domain" description="Peptidase S26" evidence="7">
    <location>
        <begin position="12"/>
        <end position="166"/>
    </location>
</feature>
<name>A0A1F8DS47_9BACT</name>
<dbReference type="SUPFAM" id="SSF51306">
    <property type="entry name" value="LexA/Signal peptidase"/>
    <property type="match status" value="1"/>
</dbReference>
<protein>
    <recommendedName>
        <fullName evidence="3 6">Signal peptidase I</fullName>
        <ecNumber evidence="3 6">3.4.21.89</ecNumber>
    </recommendedName>
</protein>
<sequence length="179" mass="20248">MVKFKQFLISAWEIVEVLVVAIVAVWLIRSFLIQPFLISGASMEPNFSDGHYLLVDQVTYKFREPQRGEIAVFRSPADSSIFFIKRLIGLPGESIVVKGGSVFINGEQLKEGYIASDLKTFGDQNLTLEENEYFVLGDNRAFSFDSRNWGPLGRERVIGVVRLRLWPLNQAMAIEAPAY</sequence>
<dbReference type="PROSITE" id="PS00760">
    <property type="entry name" value="SPASE_I_2"/>
    <property type="match status" value="1"/>
</dbReference>
<feature type="active site" evidence="5">
    <location>
        <position position="42"/>
    </location>
</feature>
<proteinExistence type="inferred from homology"/>
<dbReference type="GO" id="GO:0009003">
    <property type="term" value="F:signal peptidase activity"/>
    <property type="evidence" value="ECO:0007669"/>
    <property type="project" value="UniProtKB-EC"/>
</dbReference>
<keyword evidence="4 6" id="KW-0378">Hydrolase</keyword>
<dbReference type="PANTHER" id="PTHR43390">
    <property type="entry name" value="SIGNAL PEPTIDASE I"/>
    <property type="match status" value="1"/>
</dbReference>
<comment type="similarity">
    <text evidence="2 6">Belongs to the peptidase S26 family.</text>
</comment>
<dbReference type="PROSITE" id="PS00761">
    <property type="entry name" value="SPASE_I_3"/>
    <property type="match status" value="1"/>
</dbReference>
<accession>A0A1F8DS47</accession>
<dbReference type="EC" id="3.4.21.89" evidence="3 6"/>
<dbReference type="Gene3D" id="2.10.109.10">
    <property type="entry name" value="Umud Fragment, subunit A"/>
    <property type="match status" value="1"/>
</dbReference>
<evidence type="ECO:0000256" key="6">
    <source>
        <dbReference type="RuleBase" id="RU362042"/>
    </source>
</evidence>
<dbReference type="Proteomes" id="UP000178946">
    <property type="component" value="Unassembled WGS sequence"/>
</dbReference>
<evidence type="ECO:0000256" key="5">
    <source>
        <dbReference type="PIRSR" id="PIRSR600223-1"/>
    </source>
</evidence>
<comment type="caution">
    <text evidence="8">The sequence shown here is derived from an EMBL/GenBank/DDBJ whole genome shotgun (WGS) entry which is preliminary data.</text>
</comment>
<dbReference type="STRING" id="1802557.A3A20_00870"/>
<dbReference type="Pfam" id="PF10502">
    <property type="entry name" value="Peptidase_S26"/>
    <property type="match status" value="1"/>
</dbReference>
<dbReference type="EMBL" id="MGIR01000010">
    <property type="protein sequence ID" value="OGM90645.1"/>
    <property type="molecule type" value="Genomic_DNA"/>
</dbReference>
<reference evidence="8 9" key="1">
    <citation type="journal article" date="2016" name="Nat. Commun.">
        <title>Thousands of microbial genomes shed light on interconnected biogeochemical processes in an aquifer system.</title>
        <authorList>
            <person name="Anantharaman K."/>
            <person name="Brown C.T."/>
            <person name="Hug L.A."/>
            <person name="Sharon I."/>
            <person name="Castelle C.J."/>
            <person name="Probst A.J."/>
            <person name="Thomas B.C."/>
            <person name="Singh A."/>
            <person name="Wilkins M.J."/>
            <person name="Karaoz U."/>
            <person name="Brodie E.L."/>
            <person name="Williams K.H."/>
            <person name="Hubbard S.S."/>
            <person name="Banfield J.F."/>
        </authorList>
    </citation>
    <scope>NUCLEOTIDE SEQUENCE [LARGE SCALE GENOMIC DNA]</scope>
</reference>
<dbReference type="InterPro" id="IPR036286">
    <property type="entry name" value="LexA/Signal_pep-like_sf"/>
</dbReference>
<keyword evidence="6" id="KW-0645">Protease</keyword>
<evidence type="ECO:0000259" key="7">
    <source>
        <dbReference type="Pfam" id="PF10502"/>
    </source>
</evidence>
<keyword evidence="6" id="KW-1133">Transmembrane helix</keyword>
<dbReference type="InterPro" id="IPR019758">
    <property type="entry name" value="Pept_S26A_signal_pept_1_CS"/>
</dbReference>
<feature type="active site" evidence="5">
    <location>
        <position position="85"/>
    </location>
</feature>
<evidence type="ECO:0000313" key="9">
    <source>
        <dbReference type="Proteomes" id="UP000178946"/>
    </source>
</evidence>
<dbReference type="InterPro" id="IPR019533">
    <property type="entry name" value="Peptidase_S26"/>
</dbReference>
<dbReference type="CDD" id="cd06530">
    <property type="entry name" value="S26_SPase_I"/>
    <property type="match status" value="1"/>
</dbReference>
<keyword evidence="6" id="KW-0472">Membrane</keyword>
<gene>
    <name evidence="8" type="ORF">A3A20_00870</name>
</gene>
<evidence type="ECO:0000256" key="3">
    <source>
        <dbReference type="ARBA" id="ARBA00013208"/>
    </source>
</evidence>
<dbReference type="InterPro" id="IPR019757">
    <property type="entry name" value="Pept_S26A_signal_pept_1_Lys-AS"/>
</dbReference>
<evidence type="ECO:0000313" key="8">
    <source>
        <dbReference type="EMBL" id="OGM90645.1"/>
    </source>
</evidence>
<dbReference type="AlphaFoldDB" id="A0A1F8DS47"/>
<organism evidence="8 9">
    <name type="scientific">Candidatus Wolfebacteria bacterium RIFCSPLOWO2_01_FULL_45_19</name>
    <dbReference type="NCBI Taxonomy" id="1802557"/>
    <lineage>
        <taxon>Bacteria</taxon>
        <taxon>Candidatus Wolfeibacteriota</taxon>
    </lineage>
</organism>
<evidence type="ECO:0000256" key="4">
    <source>
        <dbReference type="ARBA" id="ARBA00022801"/>
    </source>
</evidence>
<feature type="transmembrane region" description="Helical" evidence="6">
    <location>
        <begin position="7"/>
        <end position="28"/>
    </location>
</feature>
<dbReference type="NCBIfam" id="TIGR02227">
    <property type="entry name" value="sigpep_I_bact"/>
    <property type="match status" value="1"/>
</dbReference>
<dbReference type="PRINTS" id="PR00727">
    <property type="entry name" value="LEADERPTASE"/>
</dbReference>
<dbReference type="InterPro" id="IPR000223">
    <property type="entry name" value="Pept_S26A_signal_pept_1"/>
</dbReference>
<dbReference type="GO" id="GO:0004252">
    <property type="term" value="F:serine-type endopeptidase activity"/>
    <property type="evidence" value="ECO:0007669"/>
    <property type="project" value="InterPro"/>
</dbReference>